<organism evidence="10 11">
    <name type="scientific">Acidovorax bellezanensis</name>
    <dbReference type="NCBI Taxonomy" id="2976702"/>
    <lineage>
        <taxon>Bacteria</taxon>
        <taxon>Pseudomonadati</taxon>
        <taxon>Pseudomonadota</taxon>
        <taxon>Betaproteobacteria</taxon>
        <taxon>Burkholderiales</taxon>
        <taxon>Comamonadaceae</taxon>
        <taxon>Acidovorax</taxon>
    </lineage>
</organism>
<keyword evidence="6 8" id="KW-1133">Transmembrane helix</keyword>
<dbReference type="CDD" id="cd17320">
    <property type="entry name" value="MFS_MdfA_MDR_like"/>
    <property type="match status" value="1"/>
</dbReference>
<feature type="transmembrane region" description="Helical" evidence="8">
    <location>
        <begin position="380"/>
        <end position="401"/>
    </location>
</feature>
<keyword evidence="4" id="KW-1003">Cell membrane</keyword>
<dbReference type="InterPro" id="IPR020846">
    <property type="entry name" value="MFS_dom"/>
</dbReference>
<feature type="transmembrane region" description="Helical" evidence="8">
    <location>
        <begin position="93"/>
        <end position="113"/>
    </location>
</feature>
<dbReference type="Proteomes" id="UP001525968">
    <property type="component" value="Unassembled WGS sequence"/>
</dbReference>
<keyword evidence="3 8" id="KW-0813">Transport</keyword>
<dbReference type="PROSITE" id="PS50850">
    <property type="entry name" value="MFS"/>
    <property type="match status" value="1"/>
</dbReference>
<feature type="transmembrane region" description="Helical" evidence="8">
    <location>
        <begin position="29"/>
        <end position="47"/>
    </location>
</feature>
<dbReference type="NCBIfam" id="TIGR00710">
    <property type="entry name" value="efflux_Bcr_CflA"/>
    <property type="match status" value="1"/>
</dbReference>
<dbReference type="InterPro" id="IPR011701">
    <property type="entry name" value="MFS"/>
</dbReference>
<evidence type="ECO:0000256" key="8">
    <source>
        <dbReference type="RuleBase" id="RU365088"/>
    </source>
</evidence>
<feature type="transmembrane region" description="Helical" evidence="8">
    <location>
        <begin position="177"/>
        <end position="198"/>
    </location>
</feature>
<keyword evidence="11" id="KW-1185">Reference proteome</keyword>
<reference evidence="10 11" key="1">
    <citation type="submission" date="2022-09" db="EMBL/GenBank/DDBJ databases">
        <title>Draft genome of isolate Be4.</title>
        <authorList>
            <person name="Sanchez-Castro I."/>
            <person name="Martinez-Rodriguez P."/>
            <person name="Descostes M."/>
            <person name="Merroun M."/>
        </authorList>
    </citation>
    <scope>NUCLEOTIDE SEQUENCE [LARGE SCALE GENOMIC DNA]</scope>
    <source>
        <strain evidence="10 11">Be4</strain>
    </source>
</reference>
<dbReference type="InterPro" id="IPR036259">
    <property type="entry name" value="MFS_trans_sf"/>
</dbReference>
<evidence type="ECO:0000256" key="5">
    <source>
        <dbReference type="ARBA" id="ARBA00022692"/>
    </source>
</evidence>
<keyword evidence="7 8" id="KW-0472">Membrane</keyword>
<dbReference type="InterPro" id="IPR050189">
    <property type="entry name" value="MFS_Efflux_Transporters"/>
</dbReference>
<feature type="transmembrane region" description="Helical" evidence="8">
    <location>
        <begin position="353"/>
        <end position="374"/>
    </location>
</feature>
<feature type="transmembrane region" description="Helical" evidence="8">
    <location>
        <begin position="232"/>
        <end position="257"/>
    </location>
</feature>
<evidence type="ECO:0000313" key="10">
    <source>
        <dbReference type="EMBL" id="MCT9811101.1"/>
    </source>
</evidence>
<feature type="domain" description="Major facilitator superfamily (MFS) profile" evidence="9">
    <location>
        <begin position="28"/>
        <end position="408"/>
    </location>
</feature>
<comment type="subcellular location">
    <subcellularLocation>
        <location evidence="8">Cell inner membrane</location>
        <topology evidence="8">Multi-pass membrane protein</topology>
    </subcellularLocation>
    <subcellularLocation>
        <location evidence="1">Cell membrane</location>
        <topology evidence="1">Multi-pass membrane protein</topology>
    </subcellularLocation>
</comment>
<evidence type="ECO:0000313" key="11">
    <source>
        <dbReference type="Proteomes" id="UP001525968"/>
    </source>
</evidence>
<dbReference type="PANTHER" id="PTHR43124:SF3">
    <property type="entry name" value="CHLORAMPHENICOL EFFLUX PUMP RV0191"/>
    <property type="match status" value="1"/>
</dbReference>
<dbReference type="SUPFAM" id="SSF103473">
    <property type="entry name" value="MFS general substrate transporter"/>
    <property type="match status" value="1"/>
</dbReference>
<proteinExistence type="inferred from homology"/>
<dbReference type="EMBL" id="JAODYH010000004">
    <property type="protein sequence ID" value="MCT9811101.1"/>
    <property type="molecule type" value="Genomic_DNA"/>
</dbReference>
<accession>A0ABT2PKU7</accession>
<comment type="caution">
    <text evidence="10">The sequence shown here is derived from an EMBL/GenBank/DDBJ whole genome shotgun (WGS) entry which is preliminary data.</text>
</comment>
<sequence>MTPLKGAAALDAGLAGARPARGELTGERLFLLAGLAALGALATNIILPAFPEMAQALHASTQDLSATLSSFFVAFALGQLFVGPLSDRFGRQWLVLGGLLTFALGSVLCILATSLPQLIVGRIVQALGVCATSVLARAIARDLFDGEQLARVLSLIMVAMAAAPGFSPLLGQAFNSALGWRATFGFVGVLALVLAVHYRLRLGETHHRAHRSALSLRAVLTGYGQLLRDRRFIAPALSVSLVIGALYAFFSMAPAILMTGFGLSALAMGVFFAATVLVVFAGGFLAPRLARRWGAAPVVRAGMGIALAGSLALLVGPHDFYFFSAALSVFLLGMGILNPLATAIALQPFGQQAGAASALLGFLQMGCAATAITLGSAGGLTAYGALGIILSVSLTASLLVFRALRSTAPAAA</sequence>
<feature type="transmembrane region" description="Helical" evidence="8">
    <location>
        <begin position="263"/>
        <end position="286"/>
    </location>
</feature>
<dbReference type="InterPro" id="IPR004812">
    <property type="entry name" value="Efflux_drug-R_Bcr/CmlA"/>
</dbReference>
<feature type="transmembrane region" description="Helical" evidence="8">
    <location>
        <begin position="321"/>
        <end position="341"/>
    </location>
</feature>
<feature type="transmembrane region" description="Helical" evidence="8">
    <location>
        <begin position="152"/>
        <end position="171"/>
    </location>
</feature>
<feature type="transmembrane region" description="Helical" evidence="8">
    <location>
        <begin position="119"/>
        <end position="140"/>
    </location>
</feature>
<evidence type="ECO:0000256" key="3">
    <source>
        <dbReference type="ARBA" id="ARBA00022448"/>
    </source>
</evidence>
<comment type="similarity">
    <text evidence="2 8">Belongs to the major facilitator superfamily. Bcr/CmlA family.</text>
</comment>
<evidence type="ECO:0000256" key="4">
    <source>
        <dbReference type="ARBA" id="ARBA00022475"/>
    </source>
</evidence>
<dbReference type="Gene3D" id="1.20.1720.10">
    <property type="entry name" value="Multidrug resistance protein D"/>
    <property type="match status" value="1"/>
</dbReference>
<dbReference type="Pfam" id="PF07690">
    <property type="entry name" value="MFS_1"/>
    <property type="match status" value="1"/>
</dbReference>
<evidence type="ECO:0000256" key="2">
    <source>
        <dbReference type="ARBA" id="ARBA00006236"/>
    </source>
</evidence>
<evidence type="ECO:0000256" key="7">
    <source>
        <dbReference type="ARBA" id="ARBA00023136"/>
    </source>
</evidence>
<gene>
    <name evidence="10" type="ORF">N0K08_10690</name>
</gene>
<feature type="transmembrane region" description="Helical" evidence="8">
    <location>
        <begin position="67"/>
        <end position="86"/>
    </location>
</feature>
<evidence type="ECO:0000259" key="9">
    <source>
        <dbReference type="PROSITE" id="PS50850"/>
    </source>
</evidence>
<dbReference type="PANTHER" id="PTHR43124">
    <property type="entry name" value="PURINE EFFLUX PUMP PBUE"/>
    <property type="match status" value="1"/>
</dbReference>
<name>A0ABT2PKU7_9BURK</name>
<keyword evidence="8" id="KW-0997">Cell inner membrane</keyword>
<evidence type="ECO:0000256" key="6">
    <source>
        <dbReference type="ARBA" id="ARBA00022989"/>
    </source>
</evidence>
<protein>
    <recommendedName>
        <fullName evidence="8">Bcr/CflA family efflux transporter</fullName>
    </recommendedName>
</protein>
<evidence type="ECO:0000256" key="1">
    <source>
        <dbReference type="ARBA" id="ARBA00004651"/>
    </source>
</evidence>
<keyword evidence="5 8" id="KW-0812">Transmembrane</keyword>
<feature type="transmembrane region" description="Helical" evidence="8">
    <location>
        <begin position="298"/>
        <end position="315"/>
    </location>
</feature>
<dbReference type="RefSeq" id="WP_261500278.1">
    <property type="nucleotide sequence ID" value="NZ_JAODYH010000004.1"/>
</dbReference>